<keyword evidence="3" id="KW-0053">Apoptosis</keyword>
<gene>
    <name evidence="10" type="ORF">Bpfe_026751</name>
</gene>
<comment type="caution">
    <text evidence="10">The sequence shown here is derived from an EMBL/GenBank/DDBJ whole genome shotgun (WGS) entry which is preliminary data.</text>
</comment>
<dbReference type="PROSITE" id="PS50207">
    <property type="entry name" value="CASPASE_P10"/>
    <property type="match status" value="1"/>
</dbReference>
<dbReference type="GO" id="GO:0006508">
    <property type="term" value="P:proteolysis"/>
    <property type="evidence" value="ECO:0007669"/>
    <property type="project" value="UniProtKB-KW"/>
</dbReference>
<evidence type="ECO:0000256" key="2">
    <source>
        <dbReference type="ARBA" id="ARBA00022670"/>
    </source>
</evidence>
<evidence type="ECO:0000256" key="3">
    <source>
        <dbReference type="ARBA" id="ARBA00022703"/>
    </source>
</evidence>
<evidence type="ECO:0000259" key="8">
    <source>
        <dbReference type="PROSITE" id="PS50207"/>
    </source>
</evidence>
<dbReference type="InterPro" id="IPR029030">
    <property type="entry name" value="Caspase-like_dom_sf"/>
</dbReference>
<evidence type="ECO:0000259" key="9">
    <source>
        <dbReference type="PROSITE" id="PS50208"/>
    </source>
</evidence>
<keyword evidence="5" id="KW-0788">Thiol protease</keyword>
<dbReference type="InterPro" id="IPR002138">
    <property type="entry name" value="Pept_C14_p10"/>
</dbReference>
<dbReference type="SUPFAM" id="SSF52129">
    <property type="entry name" value="Caspase-like"/>
    <property type="match status" value="1"/>
</dbReference>
<dbReference type="InterPro" id="IPR033139">
    <property type="entry name" value="Caspase_cys_AS"/>
</dbReference>
<evidence type="ECO:0000256" key="5">
    <source>
        <dbReference type="ARBA" id="ARBA00022807"/>
    </source>
</evidence>
<evidence type="ECO:0000313" key="11">
    <source>
        <dbReference type="Proteomes" id="UP001233172"/>
    </source>
</evidence>
<dbReference type="PRINTS" id="PR00376">
    <property type="entry name" value="IL1BCENZYME"/>
</dbReference>
<dbReference type="PANTHER" id="PTHR10454">
    <property type="entry name" value="CASPASE"/>
    <property type="match status" value="1"/>
</dbReference>
<comment type="similarity">
    <text evidence="1 7">Belongs to the peptidase C14A family.</text>
</comment>
<dbReference type="InterPro" id="IPR015917">
    <property type="entry name" value="Pept_C14A"/>
</dbReference>
<dbReference type="Proteomes" id="UP001233172">
    <property type="component" value="Unassembled WGS sequence"/>
</dbReference>
<dbReference type="PROSITE" id="PS50208">
    <property type="entry name" value="CASPASE_P20"/>
    <property type="match status" value="1"/>
</dbReference>
<reference evidence="10" key="1">
    <citation type="journal article" date="2023" name="PLoS Negl. Trop. Dis.">
        <title>A genome sequence for Biomphalaria pfeifferi, the major vector snail for the human-infecting parasite Schistosoma mansoni.</title>
        <authorList>
            <person name="Bu L."/>
            <person name="Lu L."/>
            <person name="Laidemitt M.R."/>
            <person name="Zhang S.M."/>
            <person name="Mutuku M."/>
            <person name="Mkoji G."/>
            <person name="Steinauer M."/>
            <person name="Loker E.S."/>
        </authorList>
    </citation>
    <scope>NUCLEOTIDE SEQUENCE</scope>
    <source>
        <strain evidence="10">KasaAsao</strain>
    </source>
</reference>
<keyword evidence="6" id="KW-0865">Zymogen</keyword>
<dbReference type="GO" id="GO:0043525">
    <property type="term" value="P:positive regulation of neuron apoptotic process"/>
    <property type="evidence" value="ECO:0007669"/>
    <property type="project" value="TreeGrafter"/>
</dbReference>
<evidence type="ECO:0000256" key="1">
    <source>
        <dbReference type="ARBA" id="ARBA00010134"/>
    </source>
</evidence>
<name>A0AAD8AWL0_BIOPF</name>
<dbReference type="InterPro" id="IPR001309">
    <property type="entry name" value="Pept_C14_p20"/>
</dbReference>
<dbReference type="CDD" id="cd00032">
    <property type="entry name" value="CASc"/>
    <property type="match status" value="1"/>
</dbReference>
<dbReference type="PROSITE" id="PS01121">
    <property type="entry name" value="CASPASE_HIS"/>
    <property type="match status" value="1"/>
</dbReference>
<dbReference type="FunFam" id="3.40.50.1460:FF:000001">
    <property type="entry name" value="Caspase-3 preproprotein"/>
    <property type="match status" value="1"/>
</dbReference>
<dbReference type="InterPro" id="IPR002398">
    <property type="entry name" value="Pept_C14"/>
</dbReference>
<reference evidence="10" key="2">
    <citation type="submission" date="2023-04" db="EMBL/GenBank/DDBJ databases">
        <authorList>
            <person name="Bu L."/>
            <person name="Lu L."/>
            <person name="Laidemitt M.R."/>
            <person name="Zhang S.M."/>
            <person name="Mutuku M."/>
            <person name="Mkoji G."/>
            <person name="Steinauer M."/>
            <person name="Loker E.S."/>
        </authorList>
    </citation>
    <scope>NUCLEOTIDE SEQUENCE</scope>
    <source>
        <strain evidence="10">KasaAsao</strain>
        <tissue evidence="10">Whole Snail</tissue>
    </source>
</reference>
<feature type="domain" description="Caspase family p10" evidence="8">
    <location>
        <begin position="186"/>
        <end position="280"/>
    </location>
</feature>
<dbReference type="InterPro" id="IPR016129">
    <property type="entry name" value="Caspase_his_AS"/>
</dbReference>
<sequence>MSTMEARDVTDALPSIRTRASTFPYVAPESDYNSDRYRMNYKNMGMAVIINNKNFHPRTGMNTRTGTDVDAANMKDLLKTIGFENVVTLNDLTAFQMIDHMRKVALLDHSENSCFVCVILTHGEEGYVFGTDDKVQVEQMVAPFKGHKCLSLAGKPKIFLIQACRGTELDPGVEVPDGMDIEMEEEVRRIPTEADFLMAYSVVPGYFAWRNSTRGSWFIQAVYDVIKANWKTMDLLTMMTRVNKKVAYDFQSNANKEHMNNKKQIPCITSMLTKDVFFYQ</sequence>
<dbReference type="PROSITE" id="PS01122">
    <property type="entry name" value="CASPASE_CYS"/>
    <property type="match status" value="1"/>
</dbReference>
<dbReference type="InterPro" id="IPR011600">
    <property type="entry name" value="Pept_C14_caspase"/>
</dbReference>
<dbReference type="SMART" id="SM00115">
    <property type="entry name" value="CASc"/>
    <property type="match status" value="1"/>
</dbReference>
<keyword evidence="2" id="KW-0645">Protease</keyword>
<dbReference type="Pfam" id="PF00656">
    <property type="entry name" value="Peptidase_C14"/>
    <property type="match status" value="1"/>
</dbReference>
<keyword evidence="4" id="KW-0378">Hydrolase</keyword>
<dbReference type="PANTHER" id="PTHR10454:SF232">
    <property type="entry name" value="AT03047P-RELATED"/>
    <property type="match status" value="1"/>
</dbReference>
<dbReference type="GO" id="GO:0005737">
    <property type="term" value="C:cytoplasm"/>
    <property type="evidence" value="ECO:0007669"/>
    <property type="project" value="TreeGrafter"/>
</dbReference>
<accession>A0AAD8AWL0</accession>
<dbReference type="GO" id="GO:0004197">
    <property type="term" value="F:cysteine-type endopeptidase activity"/>
    <property type="evidence" value="ECO:0007669"/>
    <property type="project" value="InterPro"/>
</dbReference>
<dbReference type="GO" id="GO:0006915">
    <property type="term" value="P:apoptotic process"/>
    <property type="evidence" value="ECO:0007669"/>
    <property type="project" value="UniProtKB-KW"/>
</dbReference>
<evidence type="ECO:0000256" key="4">
    <source>
        <dbReference type="ARBA" id="ARBA00022801"/>
    </source>
</evidence>
<dbReference type="EMBL" id="JASAOG010000211">
    <property type="protein sequence ID" value="KAK0043784.1"/>
    <property type="molecule type" value="Genomic_DNA"/>
</dbReference>
<organism evidence="10 11">
    <name type="scientific">Biomphalaria pfeifferi</name>
    <name type="common">Bloodfluke planorb</name>
    <name type="synonym">Freshwater snail</name>
    <dbReference type="NCBI Taxonomy" id="112525"/>
    <lineage>
        <taxon>Eukaryota</taxon>
        <taxon>Metazoa</taxon>
        <taxon>Spiralia</taxon>
        <taxon>Lophotrochozoa</taxon>
        <taxon>Mollusca</taxon>
        <taxon>Gastropoda</taxon>
        <taxon>Heterobranchia</taxon>
        <taxon>Euthyneura</taxon>
        <taxon>Panpulmonata</taxon>
        <taxon>Hygrophila</taxon>
        <taxon>Lymnaeoidea</taxon>
        <taxon>Planorbidae</taxon>
        <taxon>Biomphalaria</taxon>
    </lineage>
</organism>
<feature type="domain" description="Caspase family p20" evidence="9">
    <location>
        <begin position="43"/>
        <end position="168"/>
    </location>
</feature>
<proteinExistence type="inferred from homology"/>
<evidence type="ECO:0000256" key="7">
    <source>
        <dbReference type="RuleBase" id="RU003971"/>
    </source>
</evidence>
<dbReference type="AlphaFoldDB" id="A0AAD8AWL0"/>
<keyword evidence="11" id="KW-1185">Reference proteome</keyword>
<evidence type="ECO:0000256" key="6">
    <source>
        <dbReference type="ARBA" id="ARBA00023145"/>
    </source>
</evidence>
<evidence type="ECO:0000313" key="10">
    <source>
        <dbReference type="EMBL" id="KAK0043784.1"/>
    </source>
</evidence>
<dbReference type="Gene3D" id="3.40.50.1460">
    <property type="match status" value="1"/>
</dbReference>
<protein>
    <submittedName>
        <fullName evidence="10">Caspase-3</fullName>
    </submittedName>
</protein>